<evidence type="ECO:0000313" key="6">
    <source>
        <dbReference type="Proteomes" id="UP001162164"/>
    </source>
</evidence>
<dbReference type="Proteomes" id="UP001162164">
    <property type="component" value="Unassembled WGS sequence"/>
</dbReference>
<evidence type="ECO:0000256" key="2">
    <source>
        <dbReference type="ARBA" id="ARBA00047762"/>
    </source>
</evidence>
<dbReference type="PANTHER" id="PTHR12480:SF6">
    <property type="entry name" value="2-OXOGLUTARATE AND IRON-DEPENDENT OXYGENASE JMJD4"/>
    <property type="match status" value="1"/>
</dbReference>
<evidence type="ECO:0000313" key="5">
    <source>
        <dbReference type="EMBL" id="KAJ8975231.1"/>
    </source>
</evidence>
<keyword evidence="6" id="KW-1185">Reference proteome</keyword>
<dbReference type="Gene3D" id="2.60.120.650">
    <property type="entry name" value="Cupin"/>
    <property type="match status" value="1"/>
</dbReference>
<comment type="caution">
    <text evidence="5">The sequence shown here is derived from an EMBL/GenBank/DDBJ whole genome shotgun (WGS) entry which is preliminary data.</text>
</comment>
<proteinExistence type="inferred from homology"/>
<sequence length="395" mass="47069">MEFETDCNDYNYYLSYSDNTEIKDMLVFDSKNFNYNDFFEKCMVVNAPCIIKSITNQWEASDLWVKEGKPDFDYLSRKYGPSNVTIYNCKERYYNSQKTRDSTFDEYLNYWKNIQVEDGAKSVEYLKDWHMKLHHKNDSFYNVPIYFASDWLNEYYSECLDDDYRFVYMGPKGTWTPFHADVFASYSWSANVCGKKRWIFFPPGEENFLRDTLGNLPYDVTEVNHNRKFFDVEQNPGEAIFVPSGWHHQVWNLEDTISINHNWVNACNIKVMWNSMKHNLELICKEIEDCKEMDDFEEHCQIMLNASFGMNFYKFYDFIRYIAEMRIEMLEGKKSRVLFHGHTIGQNHILVDLRAVKDVLEILANCEAVNCLSYFKNDVDVTELLDKLVHILDNK</sequence>
<dbReference type="Pfam" id="PF13621">
    <property type="entry name" value="Cupin_8"/>
    <property type="match status" value="1"/>
</dbReference>
<comment type="catalytic activity">
    <reaction evidence="2">
        <text>L-lysyl-[protein] + 2-oxoglutarate + O2 = 4-hydroxy-L-lysyl-[protein] + succinate + CO2</text>
        <dbReference type="Rhea" id="RHEA:57156"/>
        <dbReference type="Rhea" id="RHEA-COMP:9752"/>
        <dbReference type="Rhea" id="RHEA-COMP:15084"/>
        <dbReference type="ChEBI" id="CHEBI:15379"/>
        <dbReference type="ChEBI" id="CHEBI:16526"/>
        <dbReference type="ChEBI" id="CHEBI:16810"/>
        <dbReference type="ChEBI" id="CHEBI:29969"/>
        <dbReference type="ChEBI" id="CHEBI:30031"/>
        <dbReference type="ChEBI" id="CHEBI:141495"/>
    </reaction>
</comment>
<feature type="domain" description="JmjC" evidence="4">
    <location>
        <begin position="132"/>
        <end position="280"/>
    </location>
</feature>
<dbReference type="EMBL" id="JAPWTJ010000855">
    <property type="protein sequence ID" value="KAJ8975231.1"/>
    <property type="molecule type" value="Genomic_DNA"/>
</dbReference>
<dbReference type="InterPro" id="IPR003347">
    <property type="entry name" value="JmjC_dom"/>
</dbReference>
<dbReference type="SUPFAM" id="SSF51197">
    <property type="entry name" value="Clavaminate synthase-like"/>
    <property type="match status" value="1"/>
</dbReference>
<accession>A0ABQ9JAM6</accession>
<evidence type="ECO:0000256" key="1">
    <source>
        <dbReference type="ARBA" id="ARBA00038068"/>
    </source>
</evidence>
<organism evidence="5 6">
    <name type="scientific">Molorchus minor</name>
    <dbReference type="NCBI Taxonomy" id="1323400"/>
    <lineage>
        <taxon>Eukaryota</taxon>
        <taxon>Metazoa</taxon>
        <taxon>Ecdysozoa</taxon>
        <taxon>Arthropoda</taxon>
        <taxon>Hexapoda</taxon>
        <taxon>Insecta</taxon>
        <taxon>Pterygota</taxon>
        <taxon>Neoptera</taxon>
        <taxon>Endopterygota</taxon>
        <taxon>Coleoptera</taxon>
        <taxon>Polyphaga</taxon>
        <taxon>Cucujiformia</taxon>
        <taxon>Chrysomeloidea</taxon>
        <taxon>Cerambycidae</taxon>
        <taxon>Lamiinae</taxon>
        <taxon>Monochamini</taxon>
        <taxon>Molorchus</taxon>
    </lineage>
</organism>
<evidence type="ECO:0000259" key="4">
    <source>
        <dbReference type="PROSITE" id="PS51184"/>
    </source>
</evidence>
<protein>
    <recommendedName>
        <fullName evidence="3">Jumonji domain-containing protein 4</fullName>
    </recommendedName>
</protein>
<name>A0ABQ9JAM6_9CUCU</name>
<dbReference type="InterPro" id="IPR050910">
    <property type="entry name" value="JMJD6_ArgDemeth/LysHydrox"/>
</dbReference>
<dbReference type="InterPro" id="IPR041667">
    <property type="entry name" value="Cupin_8"/>
</dbReference>
<dbReference type="PANTHER" id="PTHR12480">
    <property type="entry name" value="ARGININE DEMETHYLASE AND LYSYL-HYDROXYLASE JMJD"/>
    <property type="match status" value="1"/>
</dbReference>
<comment type="similarity">
    <text evidence="1">Belongs to the JMJD6 family.</text>
</comment>
<gene>
    <name evidence="5" type="ORF">NQ317_014660</name>
</gene>
<dbReference type="SMART" id="SM00558">
    <property type="entry name" value="JmjC"/>
    <property type="match status" value="1"/>
</dbReference>
<dbReference type="PROSITE" id="PS51184">
    <property type="entry name" value="JMJC"/>
    <property type="match status" value="1"/>
</dbReference>
<reference evidence="5" key="1">
    <citation type="journal article" date="2023" name="Insect Mol. Biol.">
        <title>Genome sequencing provides insights into the evolution of gene families encoding plant cell wall-degrading enzymes in longhorned beetles.</title>
        <authorList>
            <person name="Shin N.R."/>
            <person name="Okamura Y."/>
            <person name="Kirsch R."/>
            <person name="Pauchet Y."/>
        </authorList>
    </citation>
    <scope>NUCLEOTIDE SEQUENCE</scope>
    <source>
        <strain evidence="5">MMC_N1</strain>
    </source>
</reference>
<evidence type="ECO:0000256" key="3">
    <source>
        <dbReference type="ARBA" id="ARBA00082904"/>
    </source>
</evidence>